<dbReference type="GO" id="GO:0000978">
    <property type="term" value="F:RNA polymerase II cis-regulatory region sequence-specific DNA binding"/>
    <property type="evidence" value="ECO:0007669"/>
    <property type="project" value="TreeGrafter"/>
</dbReference>
<feature type="domain" description="Zn(2)-C6 fungal-type" evidence="8">
    <location>
        <begin position="16"/>
        <end position="47"/>
    </location>
</feature>
<reference evidence="9" key="1">
    <citation type="submission" date="2023-06" db="EMBL/GenBank/DDBJ databases">
        <title>Genome-scale phylogeny and comparative genomics of the fungal order Sordariales.</title>
        <authorList>
            <consortium name="Lawrence Berkeley National Laboratory"/>
            <person name="Hensen N."/>
            <person name="Bonometti L."/>
            <person name="Westerberg I."/>
            <person name="Brannstrom I.O."/>
            <person name="Guillou S."/>
            <person name="Cros-Aarteil S."/>
            <person name="Calhoun S."/>
            <person name="Haridas S."/>
            <person name="Kuo A."/>
            <person name="Mondo S."/>
            <person name="Pangilinan J."/>
            <person name="Riley R."/>
            <person name="LaButti K."/>
            <person name="Andreopoulos B."/>
            <person name="Lipzen A."/>
            <person name="Chen C."/>
            <person name="Yanf M."/>
            <person name="Daum C."/>
            <person name="Ng V."/>
            <person name="Clum A."/>
            <person name="Steindorff A."/>
            <person name="Ohm R."/>
            <person name="Martin F."/>
            <person name="Silar P."/>
            <person name="Natvig D."/>
            <person name="Lalanne C."/>
            <person name="Gautier V."/>
            <person name="Ament-velasquez S.L."/>
            <person name="Kruys A."/>
            <person name="Hutchinson M.I."/>
            <person name="Powell A.J."/>
            <person name="Barry K."/>
            <person name="Miller A.N."/>
            <person name="Grigoriev I.V."/>
            <person name="Debuchy R."/>
            <person name="Gladieux P."/>
            <person name="Thoren M.H."/>
            <person name="Johannesson H."/>
        </authorList>
    </citation>
    <scope>NUCLEOTIDE SEQUENCE</scope>
    <source>
        <strain evidence="9">SMH3187-1</strain>
    </source>
</reference>
<keyword evidence="5" id="KW-0804">Transcription</keyword>
<evidence type="ECO:0000259" key="8">
    <source>
        <dbReference type="PROSITE" id="PS50048"/>
    </source>
</evidence>
<sequence>MSEHELPRKRRRPAMSCIQCRKRKIKCDRSMPCSNCTKHTPPQECDYYGPPHQPQHPQQATPPHPPVLANLDTDSESHTTLCDTRSAIGTPWSTQPVICFLPGSSSTKTSLPPVSDAFYIQYDQDQDPETAGTPGQSLPRLVSHKTRVFGQSHWINPCITLYGKDSDLIGVLARSIPPQAFANLHRCKSLARTIKARRSPPWPTIPTRDLPPKDVADALVERYFETSETFYRVLHGPSFRQSYVDIWDADVEDPPMDAFVQVKLVLAIGATTYDDEFSLRSSAARWIHEAMTWNSSPNDFKARLTIRGLQNSVLIILAQSFVGVGRDLVWPGAASLLRCAMHMGLHRDPSKLKPASDIRTTELRRRLWNTILELTMQTSIDFTETTVAIVFRQTLSARLAIVHFLNGLPAPSPSAIYRTTLSLDAALRAAYASLSPLLRPHSPTLAILHLELLIHRYLVALHVPFLAAALIPSPDPSPFLYSRTSSLAAALRIWSTSTASSVPLFTRFASNAASFLRASSVQAVFVVTAELRAQLFAERESLVPTEVRPDLVRVMEQAEEWALKCVRGGETNVKGYLFIAMVRAQLEALRRGVVGEKDVAEVLGGTAQEAGGGERAAALGQFPGAYM</sequence>
<dbReference type="PROSITE" id="PS00463">
    <property type="entry name" value="ZN2_CY6_FUNGAL_1"/>
    <property type="match status" value="1"/>
</dbReference>
<dbReference type="GO" id="GO:0008270">
    <property type="term" value="F:zinc ion binding"/>
    <property type="evidence" value="ECO:0007669"/>
    <property type="project" value="InterPro"/>
</dbReference>
<keyword evidence="1" id="KW-0479">Metal-binding</keyword>
<keyword evidence="4" id="KW-0238">DNA-binding</keyword>
<accession>A0AA40BPU8</accession>
<dbReference type="InterPro" id="IPR001138">
    <property type="entry name" value="Zn2Cys6_DnaBD"/>
</dbReference>
<dbReference type="PROSITE" id="PS50048">
    <property type="entry name" value="ZN2_CY6_FUNGAL_2"/>
    <property type="match status" value="1"/>
</dbReference>
<evidence type="ECO:0000256" key="7">
    <source>
        <dbReference type="SAM" id="MobiDB-lite"/>
    </source>
</evidence>
<evidence type="ECO:0000256" key="4">
    <source>
        <dbReference type="ARBA" id="ARBA00023125"/>
    </source>
</evidence>
<evidence type="ECO:0000256" key="1">
    <source>
        <dbReference type="ARBA" id="ARBA00022723"/>
    </source>
</evidence>
<dbReference type="InterPro" id="IPR036864">
    <property type="entry name" value="Zn2-C6_fun-type_DNA-bd_sf"/>
</dbReference>
<dbReference type="EMBL" id="JAUKUD010000007">
    <property type="protein sequence ID" value="KAK0738161.1"/>
    <property type="molecule type" value="Genomic_DNA"/>
</dbReference>
<keyword evidence="3" id="KW-0805">Transcription regulation</keyword>
<dbReference type="SUPFAM" id="SSF57701">
    <property type="entry name" value="Zn2/Cys6 DNA-binding domain"/>
    <property type="match status" value="1"/>
</dbReference>
<keyword evidence="6" id="KW-0539">Nucleus</keyword>
<evidence type="ECO:0000313" key="9">
    <source>
        <dbReference type="EMBL" id="KAK0738161.1"/>
    </source>
</evidence>
<dbReference type="InterPro" id="IPR051430">
    <property type="entry name" value="Fungal_TF_Env_Response"/>
</dbReference>
<dbReference type="PANTHER" id="PTHR31944">
    <property type="entry name" value="HEME-RESPONSIVE ZINC FINGER TRANSCRIPTION FACTOR HAP1"/>
    <property type="match status" value="1"/>
</dbReference>
<dbReference type="Proteomes" id="UP001172155">
    <property type="component" value="Unassembled WGS sequence"/>
</dbReference>
<dbReference type="Pfam" id="PF00172">
    <property type="entry name" value="Zn_clus"/>
    <property type="match status" value="1"/>
</dbReference>
<dbReference type="CDD" id="cd00067">
    <property type="entry name" value="GAL4"/>
    <property type="match status" value="1"/>
</dbReference>
<evidence type="ECO:0000256" key="6">
    <source>
        <dbReference type="ARBA" id="ARBA00023242"/>
    </source>
</evidence>
<keyword evidence="2" id="KW-0862">Zinc</keyword>
<dbReference type="GO" id="GO:0006351">
    <property type="term" value="P:DNA-templated transcription"/>
    <property type="evidence" value="ECO:0007669"/>
    <property type="project" value="InterPro"/>
</dbReference>
<dbReference type="SMART" id="SM00066">
    <property type="entry name" value="GAL4"/>
    <property type="match status" value="1"/>
</dbReference>
<protein>
    <recommendedName>
        <fullName evidence="8">Zn(2)-C6 fungal-type domain-containing protein</fullName>
    </recommendedName>
</protein>
<dbReference type="AlphaFoldDB" id="A0AA40BPU8"/>
<dbReference type="Gene3D" id="4.10.240.10">
    <property type="entry name" value="Zn(2)-C6 fungal-type DNA-binding domain"/>
    <property type="match status" value="1"/>
</dbReference>
<dbReference type="InterPro" id="IPR007219">
    <property type="entry name" value="XnlR_reg_dom"/>
</dbReference>
<dbReference type="PANTHER" id="PTHR31944:SF131">
    <property type="entry name" value="HEME-RESPONSIVE ZINC FINGER TRANSCRIPTION FACTOR HAP1"/>
    <property type="match status" value="1"/>
</dbReference>
<evidence type="ECO:0000256" key="3">
    <source>
        <dbReference type="ARBA" id="ARBA00023015"/>
    </source>
</evidence>
<dbReference type="GO" id="GO:0005634">
    <property type="term" value="C:nucleus"/>
    <property type="evidence" value="ECO:0007669"/>
    <property type="project" value="TreeGrafter"/>
</dbReference>
<dbReference type="GO" id="GO:0001228">
    <property type="term" value="F:DNA-binding transcription activator activity, RNA polymerase II-specific"/>
    <property type="evidence" value="ECO:0007669"/>
    <property type="project" value="TreeGrafter"/>
</dbReference>
<organism evidence="9 10">
    <name type="scientific">Schizothecium vesticola</name>
    <dbReference type="NCBI Taxonomy" id="314040"/>
    <lineage>
        <taxon>Eukaryota</taxon>
        <taxon>Fungi</taxon>
        <taxon>Dikarya</taxon>
        <taxon>Ascomycota</taxon>
        <taxon>Pezizomycotina</taxon>
        <taxon>Sordariomycetes</taxon>
        <taxon>Sordariomycetidae</taxon>
        <taxon>Sordariales</taxon>
        <taxon>Schizotheciaceae</taxon>
        <taxon>Schizothecium</taxon>
    </lineage>
</organism>
<dbReference type="CDD" id="cd12148">
    <property type="entry name" value="fungal_TF_MHR"/>
    <property type="match status" value="1"/>
</dbReference>
<keyword evidence="10" id="KW-1185">Reference proteome</keyword>
<dbReference type="Pfam" id="PF04082">
    <property type="entry name" value="Fungal_trans"/>
    <property type="match status" value="1"/>
</dbReference>
<comment type="caution">
    <text evidence="9">The sequence shown here is derived from an EMBL/GenBank/DDBJ whole genome shotgun (WGS) entry which is preliminary data.</text>
</comment>
<evidence type="ECO:0000256" key="2">
    <source>
        <dbReference type="ARBA" id="ARBA00022833"/>
    </source>
</evidence>
<feature type="region of interest" description="Disordered" evidence="7">
    <location>
        <begin position="47"/>
        <end position="67"/>
    </location>
</feature>
<evidence type="ECO:0000313" key="10">
    <source>
        <dbReference type="Proteomes" id="UP001172155"/>
    </source>
</evidence>
<name>A0AA40BPU8_9PEZI</name>
<evidence type="ECO:0000256" key="5">
    <source>
        <dbReference type="ARBA" id="ARBA00023163"/>
    </source>
</evidence>
<gene>
    <name evidence="9" type="ORF">B0T18DRAFT_450187</name>
</gene>
<proteinExistence type="predicted"/>